<dbReference type="KEGG" id="bgd:bgla_1g02340"/>
<evidence type="ECO:0000256" key="1">
    <source>
        <dbReference type="SAM" id="Phobius"/>
    </source>
</evidence>
<dbReference type="RefSeq" id="WP_013696311.1">
    <property type="nucleotide sequence ID" value="NC_015381.1"/>
</dbReference>
<sequence length="1368" mass="150396">MKRDISITNEMPSVLDREIADAQLDAFGHRHFALALRSLIESGDHPTPFSIGLLGGWGTGKSSIKEMYMEELRNDATRHQGTKRSEKIQCITFNAWRFGGRDQDIKRALLRHVFLELGGHEESLQDRLFRQISHVTEQPKPALQYCLETLRAWLLPIPAVLAVMFAFVGVLAAVNWIFGAGDNVTKVAGSLCVSLLFGYVLKHVKPPEVKAASAMTRVMLPSTSSEQYEDMLLGQLSRYKAGENRSPDGRDGRKCERLVVFVDDLDRLSAEEMVLGLDGVRTFMEIPKGRLPDGLGLVFVISCDEGKIADALAKGRRSADLPATVFNRFDARRYLDRIFQFRLEIPPPPHNDMREFATRKLVSMGGVAADLAARGVPLAPIVDRMIHVGVQDPRNALQIVNAFEQSWWLAKKREADGVGSDRAGGLHEGAVTDHPISLGALSALKVSFPDFYSELQDDPELLFHFTEVVVRGQSLSERPESIQRILADKYLVPEPASGGEEASAKQKPQLRPEFRPLRQFLAGLVGVRWAQPLESLLLLSEDPISRRLGPKIAQLRNAFISGDTDGVLEGLGRHHDLSPLSVDQAKNLYNLFEDLRGETEVRRTNGARVMADVVDRIPDPPLTQVLNELCRTLDESPSLRSQLGPVRIKNMLVKAAGSDRRAVTSRLIGDAMARDEDLSLKLDSGQTPSLDEAIEMVRTIVALAIGVRGEQGLEAREDTQFLDWLLARNVRVPNASRQLGFDELEAWLSTDTGSIAGSLGMRYTEALASELEKDQPAAFDMDAATQRAKNVFSAQMSVGEEARRATWPIVCRFMRLRQPDTVRVAWQVAVSNEGFATDAEISSLVSAFVTRLLQDIPDDSSDVDVHEAFPELMKLVVARIQSLDDSALQQLVALATAWSREDVLAQHACEVVSQLRRVNPARATAVLTTWAPRVTSDLPLPCLEMLTKLLPQEDDSLKVAVMNSVNAILTTEPINDATASRYSAFVDGLAASDWDKAPFKGHLDNALGNLASRSGNSNYLGSIFPPISKVLAHATPQTLGTSLQQLFQQAKNYPAHYALLHRHMVGHWPASAPTLAPYDPSVLFEEACATSISQAATVKDDVLSSASDMFDRGMVAQDKRTRLIEAACSLWKVEPHLALPFFRRYPDLSVEQIDSLVSTLNTNEPEHIATLSEAWQAASRHIGDDMRRAVSVALLRRGAVQTTGDADLALNVWLSAQSDRGRALLIDLLVDGTIPDEQRARLWRQAVSRSEAFGKGFFVDLIPRALSVQNSEALSAAVFDSAQPVEKLMNDGQARSDLALGLMSRFHEFGTETIKGNAGAMANRLVGNVSLKGLNIESLTASDLPILSGAFGSSKELDRIKNQIQKGS</sequence>
<keyword evidence="1" id="KW-0472">Membrane</keyword>
<protein>
    <submittedName>
        <fullName evidence="3">KAP P-loop domain protein</fullName>
    </submittedName>
</protein>
<accession>F2LHK5</accession>
<dbReference type="HOGENOM" id="CLU_256487_0_0_4"/>
<reference evidence="3 4" key="1">
    <citation type="journal article" date="2011" name="J. Bacteriol.">
        <title>Complete genome sequence of Burkholderia gladioli BSR3.</title>
        <authorList>
            <person name="Seo Y.S."/>
            <person name="Lim J."/>
            <person name="Choi B.S."/>
            <person name="Kim H."/>
            <person name="Goo E."/>
            <person name="Lee B."/>
            <person name="Lim J.S."/>
            <person name="Choi I.Y."/>
            <person name="Moon J.S."/>
            <person name="Kim J."/>
            <person name="Hwang I."/>
        </authorList>
    </citation>
    <scope>NUCLEOTIDE SEQUENCE [LARGE SCALE GENOMIC DNA]</scope>
    <source>
        <strain evidence="3 4">BSR3</strain>
    </source>
</reference>
<keyword evidence="1" id="KW-0812">Transmembrane</keyword>
<organism evidence="3 4">
    <name type="scientific">Burkholderia gladioli (strain BSR3)</name>
    <dbReference type="NCBI Taxonomy" id="999541"/>
    <lineage>
        <taxon>Bacteria</taxon>
        <taxon>Pseudomonadati</taxon>
        <taxon>Pseudomonadota</taxon>
        <taxon>Betaproteobacteria</taxon>
        <taxon>Burkholderiales</taxon>
        <taxon>Burkholderiaceae</taxon>
        <taxon>Burkholderia</taxon>
    </lineage>
</organism>
<evidence type="ECO:0000313" key="4">
    <source>
        <dbReference type="Proteomes" id="UP000008316"/>
    </source>
</evidence>
<proteinExistence type="predicted"/>
<dbReference type="InterPro" id="IPR016024">
    <property type="entry name" value="ARM-type_fold"/>
</dbReference>
<name>F2LHK5_BURGS</name>
<keyword evidence="4" id="KW-1185">Reference proteome</keyword>
<dbReference type="InterPro" id="IPR011646">
    <property type="entry name" value="KAP_P-loop"/>
</dbReference>
<evidence type="ECO:0000313" key="3">
    <source>
        <dbReference type="EMBL" id="AEA58932.1"/>
    </source>
</evidence>
<dbReference type="Proteomes" id="UP000008316">
    <property type="component" value="Chromosome 1"/>
</dbReference>
<dbReference type="InterPro" id="IPR027417">
    <property type="entry name" value="P-loop_NTPase"/>
</dbReference>
<evidence type="ECO:0000259" key="2">
    <source>
        <dbReference type="Pfam" id="PF07693"/>
    </source>
</evidence>
<dbReference type="SUPFAM" id="SSF48371">
    <property type="entry name" value="ARM repeat"/>
    <property type="match status" value="1"/>
</dbReference>
<gene>
    <name evidence="3" type="ordered locus">bgla_1g02340</name>
</gene>
<feature type="domain" description="KAP NTPase" evidence="2">
    <location>
        <begin position="31"/>
        <end position="366"/>
    </location>
</feature>
<dbReference type="EMBL" id="CP002599">
    <property type="protein sequence ID" value="AEA58932.1"/>
    <property type="molecule type" value="Genomic_DNA"/>
</dbReference>
<dbReference type="STRING" id="999541.bgla_1g02340"/>
<keyword evidence="1" id="KW-1133">Transmembrane helix</keyword>
<dbReference type="SUPFAM" id="SSF52540">
    <property type="entry name" value="P-loop containing nucleoside triphosphate hydrolases"/>
    <property type="match status" value="1"/>
</dbReference>
<dbReference type="Pfam" id="PF07693">
    <property type="entry name" value="KAP_NTPase"/>
    <property type="match status" value="1"/>
</dbReference>
<dbReference type="eggNOG" id="COG4928">
    <property type="taxonomic scope" value="Bacteria"/>
</dbReference>
<feature type="transmembrane region" description="Helical" evidence="1">
    <location>
        <begin position="153"/>
        <end position="178"/>
    </location>
</feature>